<keyword evidence="2" id="KW-0732">Signal</keyword>
<dbReference type="Proteomes" id="UP000000673">
    <property type="component" value="Unassembled WGS sequence"/>
</dbReference>
<reference evidence="3" key="3">
    <citation type="journal article" date="2013" name="Nucleic Acids Res.">
        <title>The genome of Anopheles darlingi, the main neotropical malaria vector.</title>
        <authorList>
            <person name="Marinotti O."/>
            <person name="Cerqueira G.C."/>
            <person name="de Almeida L.G."/>
            <person name="Ferro M.I."/>
            <person name="Loreto E.L."/>
            <person name="Zaha A."/>
            <person name="Teixeira S.M."/>
            <person name="Wespiser A.R."/>
            <person name="Almeida E Silva A."/>
            <person name="Schlindwein A.D."/>
            <person name="Pacheco A.C."/>
            <person name="Silva A.L."/>
            <person name="Graveley B.R."/>
            <person name="Walenz B.P."/>
            <person name="Lima Bde A."/>
            <person name="Ribeiro C.A."/>
            <person name="Nunes-Silva C.G."/>
            <person name="de Carvalho C.R."/>
            <person name="Soares C.M."/>
            <person name="de Menezes C.B."/>
            <person name="Matiolli C."/>
            <person name="Caffrey D."/>
            <person name="Araujo D.A."/>
            <person name="de Oliveira D.M."/>
            <person name="Golenbock D."/>
            <person name="Grisard E.C."/>
            <person name="Fantinatti-Garboggini F."/>
            <person name="de Carvalho F.M."/>
            <person name="Barcellos F.G."/>
            <person name="Prosdocimi F."/>
            <person name="May G."/>
            <person name="Azevedo Junior G.M."/>
            <person name="Guimaraes G.M."/>
            <person name="Goldman G.H."/>
            <person name="Padilha I.Q."/>
            <person name="Batista Jda S."/>
            <person name="Ferro J.A."/>
            <person name="Ribeiro J.M."/>
            <person name="Fietto J.L."/>
            <person name="Dabbas K.M."/>
            <person name="Cerdeira L."/>
            <person name="Agnez-Lima L.F."/>
            <person name="Brocchi M."/>
            <person name="de Carvalho M.O."/>
            <person name="Teixeira Mde M."/>
            <person name="Diniz Maia Mde M."/>
            <person name="Goldman M.H."/>
            <person name="Cruz Schneider M.P."/>
            <person name="Felipe M.S."/>
            <person name="Hungria M."/>
            <person name="Nicolas M.F."/>
            <person name="Pereira M."/>
            <person name="Montes M.A."/>
            <person name="Cantao M.E."/>
            <person name="Vincentz M."/>
            <person name="Rafael M.S."/>
            <person name="Silverman N."/>
            <person name="Stoco P.H."/>
            <person name="Souza R.C."/>
            <person name="Vicentini R."/>
            <person name="Gazzinelli R.T."/>
            <person name="Neves Rde O."/>
            <person name="Silva R."/>
            <person name="Astolfi-Filho S."/>
            <person name="Maciel T.E."/>
            <person name="Urmenyi T.P."/>
            <person name="Tadei W.P."/>
            <person name="Camargo E.P."/>
            <person name="de Vasconcelos A.T."/>
        </authorList>
    </citation>
    <scope>NUCLEOTIDE SEQUENCE</scope>
</reference>
<evidence type="ECO:0008006" key="6">
    <source>
        <dbReference type="Google" id="ProtNLM"/>
    </source>
</evidence>
<accession>W5JNA4</accession>
<reference evidence="3" key="2">
    <citation type="submission" date="2010-05" db="EMBL/GenBank/DDBJ databases">
        <authorList>
            <person name="Almeida L.G."/>
            <person name="Nicolas M.F."/>
            <person name="Souza R.C."/>
            <person name="Vasconcelos A.T.R."/>
        </authorList>
    </citation>
    <scope>NUCLEOTIDE SEQUENCE</scope>
</reference>
<name>W5JNA4_ANODA</name>
<proteinExistence type="predicted"/>
<evidence type="ECO:0000256" key="1">
    <source>
        <dbReference type="SAM" id="Phobius"/>
    </source>
</evidence>
<keyword evidence="1" id="KW-1133">Transmembrane helix</keyword>
<protein>
    <recommendedName>
        <fullName evidence="6">Secreted protein</fullName>
    </recommendedName>
</protein>
<evidence type="ECO:0000313" key="3">
    <source>
        <dbReference type="EMBL" id="ETN64254.1"/>
    </source>
</evidence>
<keyword evidence="5" id="KW-1185">Reference proteome</keyword>
<sequence>MVRLVVLLLCVSMATTQKPSNFNFKEKDQSPAAAAVATTMIAQNGVVVQALCNVTTLKGAWMTKSVDQMQIVGRGGGGRLIVVPIISGSAAAYLIIPLSA</sequence>
<reference evidence="4" key="4">
    <citation type="submission" date="2015-06" db="UniProtKB">
        <authorList>
            <consortium name="EnsemblMetazoa"/>
        </authorList>
    </citation>
    <scope>IDENTIFICATION</scope>
</reference>
<evidence type="ECO:0000313" key="4">
    <source>
        <dbReference type="EnsemblMetazoa" id="ADAC004002-PA"/>
    </source>
</evidence>
<evidence type="ECO:0000313" key="5">
    <source>
        <dbReference type="Proteomes" id="UP000000673"/>
    </source>
</evidence>
<organism evidence="3">
    <name type="scientific">Anopheles darlingi</name>
    <name type="common">Mosquito</name>
    <dbReference type="NCBI Taxonomy" id="43151"/>
    <lineage>
        <taxon>Eukaryota</taxon>
        <taxon>Metazoa</taxon>
        <taxon>Ecdysozoa</taxon>
        <taxon>Arthropoda</taxon>
        <taxon>Hexapoda</taxon>
        <taxon>Insecta</taxon>
        <taxon>Pterygota</taxon>
        <taxon>Neoptera</taxon>
        <taxon>Endopterygota</taxon>
        <taxon>Diptera</taxon>
        <taxon>Nematocera</taxon>
        <taxon>Culicoidea</taxon>
        <taxon>Culicidae</taxon>
        <taxon>Anophelinae</taxon>
        <taxon>Anopheles</taxon>
    </lineage>
</organism>
<feature type="transmembrane region" description="Helical" evidence="1">
    <location>
        <begin position="77"/>
        <end position="96"/>
    </location>
</feature>
<feature type="transmembrane region" description="Helical" evidence="1">
    <location>
        <begin position="32"/>
        <end position="56"/>
    </location>
</feature>
<feature type="chain" id="PRO_5010155631" description="Secreted protein" evidence="2">
    <location>
        <begin position="17"/>
        <end position="100"/>
    </location>
</feature>
<keyword evidence="1" id="KW-0472">Membrane</keyword>
<gene>
    <name evidence="3" type="ORF">AND_004002</name>
</gene>
<reference evidence="3 5" key="1">
    <citation type="journal article" date="2010" name="BMC Genomics">
        <title>Combination of measures distinguishes pre-miRNAs from other stem-loops in the genome of the newly sequenced Anopheles darlingi.</title>
        <authorList>
            <person name="Mendes N.D."/>
            <person name="Freitas A.T."/>
            <person name="Vasconcelos A.T."/>
            <person name="Sagot M.F."/>
        </authorList>
    </citation>
    <scope>NUCLEOTIDE SEQUENCE</scope>
</reference>
<dbReference type="EMBL" id="ADMH02001057">
    <property type="protein sequence ID" value="ETN64254.1"/>
    <property type="molecule type" value="Genomic_DNA"/>
</dbReference>
<dbReference type="AlphaFoldDB" id="W5JNA4"/>
<feature type="signal peptide" evidence="2">
    <location>
        <begin position="1"/>
        <end position="16"/>
    </location>
</feature>
<dbReference type="HOGENOM" id="CLU_2308383_0_0_1"/>
<dbReference type="VEuPathDB" id="VectorBase:ADAC004002"/>
<keyword evidence="1" id="KW-0812">Transmembrane</keyword>
<dbReference type="EnsemblMetazoa" id="ADAC004002-RA">
    <property type="protein sequence ID" value="ADAC004002-PA"/>
    <property type="gene ID" value="ADAC004002"/>
</dbReference>
<evidence type="ECO:0000256" key="2">
    <source>
        <dbReference type="SAM" id="SignalP"/>
    </source>
</evidence>